<evidence type="ECO:0000256" key="1">
    <source>
        <dbReference type="ARBA" id="ARBA00023015"/>
    </source>
</evidence>
<protein>
    <submittedName>
        <fullName evidence="5">MarR family transcriptional regulator</fullName>
    </submittedName>
</protein>
<dbReference type="InterPro" id="IPR036390">
    <property type="entry name" value="WH_DNA-bd_sf"/>
</dbReference>
<name>A0ABT9E1W5_9PROT</name>
<dbReference type="Pfam" id="PF01047">
    <property type="entry name" value="MarR"/>
    <property type="match status" value="1"/>
</dbReference>
<gene>
    <name evidence="5" type="ORF">Q7A36_17400</name>
</gene>
<keyword evidence="3" id="KW-0804">Transcription</keyword>
<dbReference type="PROSITE" id="PS01117">
    <property type="entry name" value="HTH_MARR_1"/>
    <property type="match status" value="1"/>
</dbReference>
<evidence type="ECO:0000259" key="4">
    <source>
        <dbReference type="PROSITE" id="PS50995"/>
    </source>
</evidence>
<evidence type="ECO:0000313" key="5">
    <source>
        <dbReference type="EMBL" id="MDO9710133.1"/>
    </source>
</evidence>
<proteinExistence type="predicted"/>
<dbReference type="PANTHER" id="PTHR42756">
    <property type="entry name" value="TRANSCRIPTIONAL REGULATOR, MARR"/>
    <property type="match status" value="1"/>
</dbReference>
<dbReference type="PRINTS" id="PR00598">
    <property type="entry name" value="HTHMARR"/>
</dbReference>
<keyword evidence="1" id="KW-0805">Transcription regulation</keyword>
<evidence type="ECO:0000256" key="3">
    <source>
        <dbReference type="ARBA" id="ARBA00023163"/>
    </source>
</evidence>
<dbReference type="Gene3D" id="1.10.10.10">
    <property type="entry name" value="Winged helix-like DNA-binding domain superfamily/Winged helix DNA-binding domain"/>
    <property type="match status" value="1"/>
</dbReference>
<dbReference type="PROSITE" id="PS50995">
    <property type="entry name" value="HTH_MARR_2"/>
    <property type="match status" value="1"/>
</dbReference>
<organism evidence="5 6">
    <name type="scientific">Paracraurococcus lichenis</name>
    <dbReference type="NCBI Taxonomy" id="3064888"/>
    <lineage>
        <taxon>Bacteria</taxon>
        <taxon>Pseudomonadati</taxon>
        <taxon>Pseudomonadota</taxon>
        <taxon>Alphaproteobacteria</taxon>
        <taxon>Acetobacterales</taxon>
        <taxon>Roseomonadaceae</taxon>
        <taxon>Paracraurococcus</taxon>
    </lineage>
</organism>
<dbReference type="PANTHER" id="PTHR42756:SF1">
    <property type="entry name" value="TRANSCRIPTIONAL REPRESSOR OF EMRAB OPERON"/>
    <property type="match status" value="1"/>
</dbReference>
<dbReference type="Proteomes" id="UP001243009">
    <property type="component" value="Unassembled WGS sequence"/>
</dbReference>
<keyword evidence="6" id="KW-1185">Reference proteome</keyword>
<keyword evidence="2" id="KW-0238">DNA-binding</keyword>
<comment type="caution">
    <text evidence="5">The sequence shown here is derived from an EMBL/GenBank/DDBJ whole genome shotgun (WGS) entry which is preliminary data.</text>
</comment>
<dbReference type="InterPro" id="IPR036388">
    <property type="entry name" value="WH-like_DNA-bd_sf"/>
</dbReference>
<evidence type="ECO:0000313" key="6">
    <source>
        <dbReference type="Proteomes" id="UP001243009"/>
    </source>
</evidence>
<dbReference type="InterPro" id="IPR023187">
    <property type="entry name" value="Tscrpt_reg_MarR-type_CS"/>
</dbReference>
<sequence>MPSTDDRRHIGFLIADVARLMRASFDRRVRRIGLTRSQWLVLSRLHRHPGISQSELAEMLEVERATAGRMVDRMERRGWLVRRPDPADRRVNRLHLTEEAERVQTEMGLIAERFLDDALAELEEAERAALTGMLERVKATVLAMGARRPAEAERRPGAAP</sequence>
<dbReference type="SUPFAM" id="SSF46785">
    <property type="entry name" value="Winged helix' DNA-binding domain"/>
    <property type="match status" value="1"/>
</dbReference>
<dbReference type="InterPro" id="IPR000835">
    <property type="entry name" value="HTH_MarR-typ"/>
</dbReference>
<dbReference type="SMART" id="SM00347">
    <property type="entry name" value="HTH_MARR"/>
    <property type="match status" value="1"/>
</dbReference>
<accession>A0ABT9E1W5</accession>
<evidence type="ECO:0000256" key="2">
    <source>
        <dbReference type="ARBA" id="ARBA00023125"/>
    </source>
</evidence>
<feature type="domain" description="HTH marR-type" evidence="4">
    <location>
        <begin position="7"/>
        <end position="139"/>
    </location>
</feature>
<dbReference type="RefSeq" id="WP_305104993.1">
    <property type="nucleotide sequence ID" value="NZ_JAUTWS010000015.1"/>
</dbReference>
<reference evidence="5 6" key="1">
    <citation type="submission" date="2023-08" db="EMBL/GenBank/DDBJ databases">
        <title>The draft genome sequence of Paracraurococcus sp. LOR1-02.</title>
        <authorList>
            <person name="Kingkaew E."/>
            <person name="Tanasupawat S."/>
        </authorList>
    </citation>
    <scope>NUCLEOTIDE SEQUENCE [LARGE SCALE GENOMIC DNA]</scope>
    <source>
        <strain evidence="5 6">LOR1-02</strain>
    </source>
</reference>
<dbReference type="EMBL" id="JAUTWS010000015">
    <property type="protein sequence ID" value="MDO9710133.1"/>
    <property type="molecule type" value="Genomic_DNA"/>
</dbReference>